<dbReference type="CDD" id="cd00540">
    <property type="entry name" value="AAG"/>
    <property type="match status" value="1"/>
</dbReference>
<dbReference type="InterPro" id="IPR003180">
    <property type="entry name" value="MPG"/>
</dbReference>
<dbReference type="PANTHER" id="PTHR10429">
    <property type="entry name" value="DNA-3-METHYLADENINE GLYCOSYLASE"/>
    <property type="match status" value="1"/>
</dbReference>
<dbReference type="SUPFAM" id="SSF50486">
    <property type="entry name" value="FMT C-terminal domain-like"/>
    <property type="match status" value="1"/>
</dbReference>
<dbReference type="Gene3D" id="3.10.300.10">
    <property type="entry name" value="Methylpurine-DNA glycosylase (MPG)"/>
    <property type="match status" value="1"/>
</dbReference>
<dbReference type="GO" id="GO:0006284">
    <property type="term" value="P:base-excision repair"/>
    <property type="evidence" value="ECO:0007669"/>
    <property type="project" value="InterPro"/>
</dbReference>
<comment type="caution">
    <text evidence="6">The sequence shown here is derived from an EMBL/GenBank/DDBJ whole genome shotgun (WGS) entry which is preliminary data.</text>
</comment>
<evidence type="ECO:0000256" key="5">
    <source>
        <dbReference type="HAMAP-Rule" id="MF_00527"/>
    </source>
</evidence>
<dbReference type="InterPro" id="IPR011034">
    <property type="entry name" value="Formyl_transferase-like_C_sf"/>
</dbReference>
<proteinExistence type="inferred from homology"/>
<sequence>MQHPCTNNTNWRTRLVKKKATSIIWPGTPLPRAFFDRVATKVAPQLLNKVLASEDGRAGRIVEVEAYLGAIDPAAHTYRGKTPRNAVMFGPPGHMYVYFTYGMHWCANCVSGPEGDGCGVLIRALEPLHGIEQMRAARPRVASDRDLCRGPARLTQAMGINGAQNGLDLVSAHDGFTIVDDGMAPPKARAGNLRIGISVGKDFPWRWNVPGNRYVSGTTAQRR</sequence>
<evidence type="ECO:0000256" key="4">
    <source>
        <dbReference type="ARBA" id="ARBA00023204"/>
    </source>
</evidence>
<dbReference type="NCBIfam" id="NF002003">
    <property type="entry name" value="PRK00802.1-3"/>
    <property type="match status" value="1"/>
</dbReference>
<organism evidence="6 7">
    <name type="scientific">Dyella dinghuensis</name>
    <dbReference type="NCBI Taxonomy" id="1920169"/>
    <lineage>
        <taxon>Bacteria</taxon>
        <taxon>Pseudomonadati</taxon>
        <taxon>Pseudomonadota</taxon>
        <taxon>Gammaproteobacteria</taxon>
        <taxon>Lysobacterales</taxon>
        <taxon>Rhodanobacteraceae</taxon>
        <taxon>Dyella</taxon>
    </lineage>
</organism>
<dbReference type="EC" id="3.2.2.-" evidence="5"/>
<dbReference type="AlphaFoldDB" id="A0A3S0Q0E4"/>
<evidence type="ECO:0000313" key="7">
    <source>
        <dbReference type="Proteomes" id="UP000267077"/>
    </source>
</evidence>
<accession>A0A3S0Q0E4</accession>
<dbReference type="PANTHER" id="PTHR10429:SF0">
    <property type="entry name" value="DNA-3-METHYLADENINE GLYCOSYLASE"/>
    <property type="match status" value="1"/>
</dbReference>
<protein>
    <recommendedName>
        <fullName evidence="5">Putative 3-methyladenine DNA glycosylase</fullName>
        <ecNumber evidence="5">3.2.2.-</ecNumber>
    </recommendedName>
</protein>
<dbReference type="HAMAP" id="MF_00527">
    <property type="entry name" value="3MGH"/>
    <property type="match status" value="1"/>
</dbReference>
<dbReference type="Pfam" id="PF02245">
    <property type="entry name" value="Pur_DNA_glyco"/>
    <property type="match status" value="1"/>
</dbReference>
<dbReference type="NCBIfam" id="TIGR00567">
    <property type="entry name" value="3mg"/>
    <property type="match status" value="1"/>
</dbReference>
<gene>
    <name evidence="6" type="ORF">EKH79_06745</name>
</gene>
<keyword evidence="4 5" id="KW-0234">DNA repair</keyword>
<evidence type="ECO:0000313" key="6">
    <source>
        <dbReference type="EMBL" id="RUL66366.1"/>
    </source>
</evidence>
<reference evidence="6 7" key="1">
    <citation type="submission" date="2018-12" db="EMBL/GenBank/DDBJ databases">
        <title>Dyella dinghuensis sp. nov. DHOA06 and Dyella choica sp. nov. 4M-K27, isolated from forest soil.</title>
        <authorList>
            <person name="Qiu L.-H."/>
            <person name="Gao Z.-H."/>
        </authorList>
    </citation>
    <scope>NUCLEOTIDE SEQUENCE [LARGE SCALE GENOMIC DNA]</scope>
    <source>
        <strain evidence="6 7">DHOA06</strain>
    </source>
</reference>
<dbReference type="FunFam" id="3.10.300.10:FF:000001">
    <property type="entry name" value="Putative 3-methyladenine DNA glycosylase"/>
    <property type="match status" value="1"/>
</dbReference>
<comment type="similarity">
    <text evidence="1 5">Belongs to the DNA glycosylase MPG family.</text>
</comment>
<evidence type="ECO:0000256" key="2">
    <source>
        <dbReference type="ARBA" id="ARBA00022763"/>
    </source>
</evidence>
<keyword evidence="3 5" id="KW-0378">Hydrolase</keyword>
<dbReference type="GO" id="GO:0003905">
    <property type="term" value="F:alkylbase DNA N-glycosylase activity"/>
    <property type="evidence" value="ECO:0007669"/>
    <property type="project" value="InterPro"/>
</dbReference>
<keyword evidence="6" id="KW-0326">Glycosidase</keyword>
<keyword evidence="2 5" id="KW-0227">DNA damage</keyword>
<dbReference type="EMBL" id="RYZR01000003">
    <property type="protein sequence ID" value="RUL66366.1"/>
    <property type="molecule type" value="Genomic_DNA"/>
</dbReference>
<dbReference type="Proteomes" id="UP000267077">
    <property type="component" value="Unassembled WGS sequence"/>
</dbReference>
<name>A0A3S0Q0E4_9GAMM</name>
<evidence type="ECO:0000256" key="1">
    <source>
        <dbReference type="ARBA" id="ARBA00009232"/>
    </source>
</evidence>
<dbReference type="GO" id="GO:0003677">
    <property type="term" value="F:DNA binding"/>
    <property type="evidence" value="ECO:0007669"/>
    <property type="project" value="InterPro"/>
</dbReference>
<dbReference type="InterPro" id="IPR036995">
    <property type="entry name" value="MPG_sf"/>
</dbReference>
<dbReference type="OrthoDB" id="9794313at2"/>
<keyword evidence="7" id="KW-1185">Reference proteome</keyword>
<evidence type="ECO:0000256" key="3">
    <source>
        <dbReference type="ARBA" id="ARBA00022801"/>
    </source>
</evidence>